<dbReference type="RefSeq" id="WP_187661272.1">
    <property type="nucleotide sequence ID" value="NZ_JACTAB010000012.1"/>
</dbReference>
<dbReference type="PANTHER" id="PTHR13914:SF0">
    <property type="entry name" value="PROLINE DEHYDROGENASE 1, MITOCHONDRIAL"/>
    <property type="match status" value="1"/>
</dbReference>
<evidence type="ECO:0000313" key="4">
    <source>
        <dbReference type="Proteomes" id="UP001491349"/>
    </source>
</evidence>
<evidence type="ECO:0000256" key="1">
    <source>
        <dbReference type="ARBA" id="ARBA00023002"/>
    </source>
</evidence>
<keyword evidence="4" id="KW-1185">Reference proteome</keyword>
<dbReference type="InterPro" id="IPR015659">
    <property type="entry name" value="Proline_oxidase"/>
</dbReference>
<dbReference type="InterPro" id="IPR029041">
    <property type="entry name" value="FAD-linked_oxidoreductase-like"/>
</dbReference>
<dbReference type="Proteomes" id="UP001491349">
    <property type="component" value="Unassembled WGS sequence"/>
</dbReference>
<gene>
    <name evidence="3" type="ORF">WMW71_12720</name>
</gene>
<evidence type="ECO:0000313" key="3">
    <source>
        <dbReference type="EMBL" id="MEK8181207.1"/>
    </source>
</evidence>
<dbReference type="SUPFAM" id="SSF51730">
    <property type="entry name" value="FAD-linked oxidoreductase"/>
    <property type="match status" value="1"/>
</dbReference>
<protein>
    <submittedName>
        <fullName evidence="3">Proline dehydrogenase family protein</fullName>
    </submittedName>
</protein>
<dbReference type="Gene3D" id="3.20.20.220">
    <property type="match status" value="1"/>
</dbReference>
<keyword evidence="1" id="KW-0560">Oxidoreductase</keyword>
<accession>A0ABU9E5N8</accession>
<proteinExistence type="predicted"/>
<comment type="caution">
    <text evidence="3">The sequence shown here is derived from an EMBL/GenBank/DDBJ whole genome shotgun (WGS) entry which is preliminary data.</text>
</comment>
<sequence length="390" mass="44895">MEKIFNNTKVAFALKTDTELDRAYFLFKMIDNEPLVRIGTAVTNFALKAHLPVEGLIRATVFDHFCGGTTEDDCLSVVDKMYTKGVSSVLDYSVEGKEEEEQFDAALEMTLKTIEFAKEKLAIPFAVFKPTGFGRFYLYEKIGEKQSLTVEEQKEWNRVVERFDIVCKAAYEKDVALLIDGEESWMQDAADAIVTDMMRKYNKEKAIVFNTLQLYRHDRLDYLKSLHQIAKTEGFYIGMKLVRGAYMEKENKRAEEKGYPTPICASKEATDINYDTTVVYMMDNLDRMSIFAGTHNELSSYKLIELMEAKGVLKNDSRIWFGQLYGMSDNISYNLAEHGYNVAKYLPFGPVRDVMPYLIRRAEENTSVAGQTSRELNLLKTERDRRKIEK</sequence>
<dbReference type="PANTHER" id="PTHR13914">
    <property type="entry name" value="PROLINE OXIDASE"/>
    <property type="match status" value="1"/>
</dbReference>
<evidence type="ECO:0000259" key="2">
    <source>
        <dbReference type="Pfam" id="PF01619"/>
    </source>
</evidence>
<dbReference type="Pfam" id="PF01619">
    <property type="entry name" value="Pro_dh"/>
    <property type="match status" value="1"/>
</dbReference>
<reference evidence="3 4" key="1">
    <citation type="submission" date="2024-04" db="EMBL/GenBank/DDBJ databases">
        <title>draft genome sequnece of Flavobacterium buctense JCM 30750.</title>
        <authorList>
            <person name="Kim D.-U."/>
        </authorList>
    </citation>
    <scope>NUCLEOTIDE SEQUENCE [LARGE SCALE GENOMIC DNA]</scope>
    <source>
        <strain evidence="3 4">JCM 30750</strain>
    </source>
</reference>
<feature type="domain" description="Proline dehydrogenase" evidence="2">
    <location>
        <begin position="76"/>
        <end position="374"/>
    </location>
</feature>
<dbReference type="EMBL" id="JBBPCB010000011">
    <property type="protein sequence ID" value="MEK8181207.1"/>
    <property type="molecule type" value="Genomic_DNA"/>
</dbReference>
<organism evidence="3 4">
    <name type="scientific">Flavobacterium buctense</name>
    <dbReference type="NCBI Taxonomy" id="1648146"/>
    <lineage>
        <taxon>Bacteria</taxon>
        <taxon>Pseudomonadati</taxon>
        <taxon>Bacteroidota</taxon>
        <taxon>Flavobacteriia</taxon>
        <taxon>Flavobacteriales</taxon>
        <taxon>Flavobacteriaceae</taxon>
        <taxon>Flavobacterium</taxon>
    </lineage>
</organism>
<dbReference type="InterPro" id="IPR002872">
    <property type="entry name" value="Proline_DH_dom"/>
</dbReference>
<name>A0ABU9E5N8_9FLAO</name>